<dbReference type="RefSeq" id="WP_237382513.1">
    <property type="nucleotide sequence ID" value="NZ_CP071793.1"/>
</dbReference>
<accession>A0A8A4U0Z1</accession>
<dbReference type="PROSITE" id="PS51257">
    <property type="entry name" value="PROKAR_LIPOPROTEIN"/>
    <property type="match status" value="1"/>
</dbReference>
<dbReference type="Proteomes" id="UP000663929">
    <property type="component" value="Chromosome"/>
</dbReference>
<protein>
    <submittedName>
        <fullName evidence="2">Uncharacterized protein</fullName>
    </submittedName>
</protein>
<feature type="signal peptide" evidence="1">
    <location>
        <begin position="1"/>
        <end position="18"/>
    </location>
</feature>
<keyword evidence="3" id="KW-1185">Reference proteome</keyword>
<dbReference type="AlphaFoldDB" id="A0A8A4U0Z1"/>
<sequence>MKKVFFACLFALTSLGFAQEGLNQTSPLGIAQGCRDFPDCLSPDKRANDNTAFAFQQDGIDYLLLPVDYKGDIAIQVITREGALWRVEGLMIPDFVEELATKKGDFSKFRIFVSGTEIEFFQCDTYPICLVWLSPNE</sequence>
<dbReference type="EMBL" id="CP071793">
    <property type="protein sequence ID" value="QTD52405.1"/>
    <property type="molecule type" value="Genomic_DNA"/>
</dbReference>
<feature type="chain" id="PRO_5035239951" evidence="1">
    <location>
        <begin position="19"/>
        <end position="137"/>
    </location>
</feature>
<evidence type="ECO:0000256" key="1">
    <source>
        <dbReference type="SAM" id="SignalP"/>
    </source>
</evidence>
<keyword evidence="1" id="KW-0732">Signal</keyword>
<evidence type="ECO:0000313" key="2">
    <source>
        <dbReference type="EMBL" id="QTD52405.1"/>
    </source>
</evidence>
<proteinExistence type="predicted"/>
<gene>
    <name evidence="2" type="ORF">J3U87_08020</name>
</gene>
<dbReference type="KEGG" id="scor:J3U87_08020"/>
<name>A0A8A4U0Z1_SULCO</name>
<organism evidence="2 3">
    <name type="scientific">Sulfidibacter corallicola</name>
    <dbReference type="NCBI Taxonomy" id="2818388"/>
    <lineage>
        <taxon>Bacteria</taxon>
        <taxon>Pseudomonadati</taxon>
        <taxon>Acidobacteriota</taxon>
        <taxon>Holophagae</taxon>
        <taxon>Acanthopleuribacterales</taxon>
        <taxon>Acanthopleuribacteraceae</taxon>
        <taxon>Sulfidibacter</taxon>
    </lineage>
</organism>
<evidence type="ECO:0000313" key="3">
    <source>
        <dbReference type="Proteomes" id="UP000663929"/>
    </source>
</evidence>
<reference evidence="2" key="1">
    <citation type="submission" date="2021-03" db="EMBL/GenBank/DDBJ databases">
        <title>Acanthopleuribacteraceae sp. M133.</title>
        <authorList>
            <person name="Wang G."/>
        </authorList>
    </citation>
    <scope>NUCLEOTIDE SEQUENCE</scope>
    <source>
        <strain evidence="2">M133</strain>
    </source>
</reference>